<dbReference type="PANTHER" id="PTHR46890:SF1">
    <property type="entry name" value="REVERSE TRANSCRIPTASE DOMAIN-CONTAINING PROTEIN"/>
    <property type="match status" value="1"/>
</dbReference>
<dbReference type="Proteomes" id="UP001168098">
    <property type="component" value="Unassembled WGS sequence"/>
</dbReference>
<protein>
    <recommendedName>
        <fullName evidence="1">Reverse transcriptase domain-containing protein</fullName>
    </recommendedName>
</protein>
<dbReference type="Pfam" id="PF00078">
    <property type="entry name" value="RVT_1"/>
    <property type="match status" value="1"/>
</dbReference>
<evidence type="ECO:0000313" key="3">
    <source>
        <dbReference type="Proteomes" id="UP001168098"/>
    </source>
</evidence>
<dbReference type="CDD" id="cd01650">
    <property type="entry name" value="RT_nLTR_like"/>
    <property type="match status" value="1"/>
</dbReference>
<dbReference type="SUPFAM" id="SSF56672">
    <property type="entry name" value="DNA/RNA polymerases"/>
    <property type="match status" value="1"/>
</dbReference>
<dbReference type="InterPro" id="IPR052343">
    <property type="entry name" value="Retrotransposon-Effector_Assoc"/>
</dbReference>
<dbReference type="InterPro" id="IPR043502">
    <property type="entry name" value="DNA/RNA_pol_sf"/>
</dbReference>
<dbReference type="PROSITE" id="PS50878">
    <property type="entry name" value="RT_POL"/>
    <property type="match status" value="1"/>
</dbReference>
<comment type="caution">
    <text evidence="2">The sequence shown here is derived from an EMBL/GenBank/DDBJ whole genome shotgun (WGS) entry which is preliminary data.</text>
</comment>
<sequence length="452" mass="52580">MWLEEEGFKDQMKMWWRSLIFTRASSFILHAKLRALKDILKTWNKEVFGLIETKKVEALRQVVYWDEKEKCSALNLEACEARKEARESYKTWVLREEISWRQKSREVWLKEGDNNTRFFHRMANAHSRRNWLSKLKVNGCWHNEEYDLKDSVKGGWCPCIDGLSFMGLARCEAEGLEIPFSEEEVFVTLSDLGKDKAPGPDGFTMAFWLFCWNVVKVEIMGFFRDFHELDKFVRSLNATFLVLVPKKEGAEDLEDFRLISLVGNLYKLLAKVLANRIKKVMGEVISESQNAFMEGRQILDAVLIANETVDSRLKNNKRGVLCKLDIEKAYDHVNWKFLMAMLRKMGFGEKWIKWMDWCISTVKFLVLINSSLFGFFQSSKGLRQGDPLSPYLFVIAMEVFSCLLRRAISGGYLSSWRVRGRSGEGIIILHLLFADDTLVFCEASQDQMTYLS</sequence>
<accession>A0AA39E673</accession>
<feature type="domain" description="Reverse transcriptase" evidence="1">
    <location>
        <begin position="225"/>
        <end position="452"/>
    </location>
</feature>
<name>A0AA39E673_VITRO</name>
<reference evidence="2 3" key="1">
    <citation type="journal article" date="2023" name="BMC Biotechnol.">
        <title>Vitis rotundifolia cv Carlos genome sequencing.</title>
        <authorList>
            <person name="Huff M."/>
            <person name="Hulse-Kemp A."/>
            <person name="Scheffler B."/>
            <person name="Youngblood R."/>
            <person name="Simpson S."/>
            <person name="Babiker E."/>
            <person name="Staton M."/>
        </authorList>
    </citation>
    <scope>NUCLEOTIDE SEQUENCE [LARGE SCALE GENOMIC DNA]</scope>
    <source>
        <tissue evidence="2">Leaf</tissue>
    </source>
</reference>
<evidence type="ECO:0000313" key="2">
    <source>
        <dbReference type="EMBL" id="KAJ9709778.1"/>
    </source>
</evidence>
<dbReference type="InterPro" id="IPR000477">
    <property type="entry name" value="RT_dom"/>
</dbReference>
<organism evidence="2 3">
    <name type="scientific">Vitis rotundifolia</name>
    <name type="common">Muscadine grape</name>
    <dbReference type="NCBI Taxonomy" id="103349"/>
    <lineage>
        <taxon>Eukaryota</taxon>
        <taxon>Viridiplantae</taxon>
        <taxon>Streptophyta</taxon>
        <taxon>Embryophyta</taxon>
        <taxon>Tracheophyta</taxon>
        <taxon>Spermatophyta</taxon>
        <taxon>Magnoliopsida</taxon>
        <taxon>eudicotyledons</taxon>
        <taxon>Gunneridae</taxon>
        <taxon>Pentapetalae</taxon>
        <taxon>rosids</taxon>
        <taxon>Vitales</taxon>
        <taxon>Vitaceae</taxon>
        <taxon>Viteae</taxon>
        <taxon>Vitis</taxon>
    </lineage>
</organism>
<keyword evidence="3" id="KW-1185">Reference proteome</keyword>
<dbReference type="PANTHER" id="PTHR46890">
    <property type="entry name" value="NON-LTR RETROLELEMENT REVERSE TRANSCRIPTASE-LIKE PROTEIN-RELATED"/>
    <property type="match status" value="1"/>
</dbReference>
<dbReference type="AlphaFoldDB" id="A0AA39E673"/>
<dbReference type="EMBL" id="JARBHA010000001">
    <property type="protein sequence ID" value="KAJ9709778.1"/>
    <property type="molecule type" value="Genomic_DNA"/>
</dbReference>
<evidence type="ECO:0000259" key="1">
    <source>
        <dbReference type="PROSITE" id="PS50878"/>
    </source>
</evidence>
<proteinExistence type="predicted"/>
<gene>
    <name evidence="2" type="ORF">PVL29_001304</name>
</gene>